<dbReference type="EMBL" id="CP017581">
    <property type="protein sequence ID" value="ARF48851.1"/>
    <property type="molecule type" value="Genomic_DNA"/>
</dbReference>
<keyword evidence="3" id="KW-0378">Hydrolase</keyword>
<proteinExistence type="predicted"/>
<feature type="domain" description="YqaJ viral recombinase" evidence="2">
    <location>
        <begin position="9"/>
        <end position="143"/>
    </location>
</feature>
<keyword evidence="4" id="KW-1185">Reference proteome</keyword>
<dbReference type="Gene3D" id="3.90.320.10">
    <property type="match status" value="1"/>
</dbReference>
<dbReference type="RefSeq" id="WP_044241221.1">
    <property type="nucleotide sequence ID" value="NZ_AHIE01000001.1"/>
</dbReference>
<dbReference type="Proteomes" id="UP000192380">
    <property type="component" value="Chromosome"/>
</dbReference>
<dbReference type="InterPro" id="IPR011335">
    <property type="entry name" value="Restrct_endonuc-II-like"/>
</dbReference>
<evidence type="ECO:0000256" key="1">
    <source>
        <dbReference type="SAM" id="Coils"/>
    </source>
</evidence>
<dbReference type="InterPro" id="IPR017482">
    <property type="entry name" value="Lambda-type_endonuclease"/>
</dbReference>
<keyword evidence="3" id="KW-0255">Endonuclease</keyword>
<gene>
    <name evidence="3" type="ORF">DSJ_05555</name>
</gene>
<sequence length="299" mass="33890">MMQSVGNMDRTKYIGGSDVAGILGISPWRTALDVYLDKVQPRKEPPSPGKQKIFTRGQRMEPYVIDLLSEETGLVIARRGERYIDPELPFIAAEIDAEAESGENIEIKTCSPFKAREWGEQQTDSIPVYYTAQAMHGLMVTGKKVCVFGVLIGADDFRVYRVERDNETIAAIRDKEIQFWEMVTTLTPPPISSVGDVMRVFDRDVGTGIEADGKALDALFKLRELQAKQKELKDEIEFAEQKLKIFMQDNSYISLDGKKLATWRTQNSTRFDIAAFKEAHPSLYDAFKKTSKSRVFRVK</sequence>
<reference evidence="3 4" key="1">
    <citation type="submission" date="2016-10" db="EMBL/GenBank/DDBJ databases">
        <title>Complete Genome Assembly of Pantoea stewartii subsp. stewartii DC283, a Corn Pathogen.</title>
        <authorList>
            <person name="Duong D.A."/>
            <person name="Stevens A.M."/>
            <person name="Jensen R.V."/>
        </authorList>
    </citation>
    <scope>NUCLEOTIDE SEQUENCE [LARGE SCALE GENOMIC DNA]</scope>
    <source>
        <strain evidence="3 4">DC283</strain>
    </source>
</reference>
<dbReference type="NCBIfam" id="TIGR03033">
    <property type="entry name" value="phage_rel_nuc"/>
    <property type="match status" value="1"/>
</dbReference>
<dbReference type="InterPro" id="IPR011604">
    <property type="entry name" value="PDDEXK-like_dom_sf"/>
</dbReference>
<name>A0ABN4Z5U2_PANSE</name>
<evidence type="ECO:0000313" key="4">
    <source>
        <dbReference type="Proteomes" id="UP000192380"/>
    </source>
</evidence>
<dbReference type="GO" id="GO:0004519">
    <property type="term" value="F:endonuclease activity"/>
    <property type="evidence" value="ECO:0007669"/>
    <property type="project" value="UniProtKB-KW"/>
</dbReference>
<dbReference type="SUPFAM" id="SSF52980">
    <property type="entry name" value="Restriction endonuclease-like"/>
    <property type="match status" value="1"/>
</dbReference>
<dbReference type="InterPro" id="IPR019080">
    <property type="entry name" value="YqaJ_viral_recombinase"/>
</dbReference>
<protein>
    <submittedName>
        <fullName evidence="3">Endonuclease</fullName>
    </submittedName>
</protein>
<feature type="coiled-coil region" evidence="1">
    <location>
        <begin position="215"/>
        <end position="249"/>
    </location>
</feature>
<keyword evidence="3" id="KW-0540">Nuclease</keyword>
<evidence type="ECO:0000313" key="3">
    <source>
        <dbReference type="EMBL" id="ARF48851.1"/>
    </source>
</evidence>
<organism evidence="3 4">
    <name type="scientific">Pantoea stewartii subsp. stewartii DC283</name>
    <dbReference type="NCBI Taxonomy" id="660596"/>
    <lineage>
        <taxon>Bacteria</taxon>
        <taxon>Pseudomonadati</taxon>
        <taxon>Pseudomonadota</taxon>
        <taxon>Gammaproteobacteria</taxon>
        <taxon>Enterobacterales</taxon>
        <taxon>Erwiniaceae</taxon>
        <taxon>Pantoea</taxon>
    </lineage>
</organism>
<evidence type="ECO:0000259" key="2">
    <source>
        <dbReference type="Pfam" id="PF09588"/>
    </source>
</evidence>
<keyword evidence="1" id="KW-0175">Coiled coil</keyword>
<accession>A0ABN4Z5U2</accession>
<dbReference type="Pfam" id="PF09588">
    <property type="entry name" value="YqaJ"/>
    <property type="match status" value="1"/>
</dbReference>